<evidence type="ECO:0000313" key="2">
    <source>
        <dbReference type="EMBL" id="KCZ72159.1"/>
    </source>
</evidence>
<dbReference type="PANTHER" id="PTHR33258">
    <property type="entry name" value="TRANSPOSASE INSL FOR INSERTION SEQUENCE ELEMENT IS186A-RELATED"/>
    <property type="match status" value="1"/>
</dbReference>
<evidence type="ECO:0000259" key="1">
    <source>
        <dbReference type="Pfam" id="PF01609"/>
    </source>
</evidence>
<dbReference type="GO" id="GO:0004803">
    <property type="term" value="F:transposase activity"/>
    <property type="evidence" value="ECO:0007669"/>
    <property type="project" value="InterPro"/>
</dbReference>
<dbReference type="SUPFAM" id="SSF53098">
    <property type="entry name" value="Ribonuclease H-like"/>
    <property type="match status" value="1"/>
</dbReference>
<organism evidence="2 3">
    <name type="scientific">Candidatus Methanoperedens nitratireducens</name>
    <dbReference type="NCBI Taxonomy" id="1392998"/>
    <lineage>
        <taxon>Archaea</taxon>
        <taxon>Methanobacteriati</taxon>
        <taxon>Methanobacteriota</taxon>
        <taxon>Stenosarchaea group</taxon>
        <taxon>Methanomicrobia</taxon>
        <taxon>Methanosarcinales</taxon>
        <taxon>ANME-2 cluster</taxon>
        <taxon>Candidatus Methanoperedentaceae</taxon>
        <taxon>Candidatus Methanoperedens</taxon>
    </lineage>
</organism>
<gene>
    <name evidence="2" type="ORF">ANME2D_01563</name>
</gene>
<dbReference type="InterPro" id="IPR012337">
    <property type="entry name" value="RNaseH-like_sf"/>
</dbReference>
<dbReference type="Pfam" id="PF01609">
    <property type="entry name" value="DDE_Tnp_1"/>
    <property type="match status" value="1"/>
</dbReference>
<dbReference type="GO" id="GO:0006313">
    <property type="term" value="P:DNA transposition"/>
    <property type="evidence" value="ECO:0007669"/>
    <property type="project" value="InterPro"/>
</dbReference>
<evidence type="ECO:0000313" key="3">
    <source>
        <dbReference type="Proteomes" id="UP000027153"/>
    </source>
</evidence>
<dbReference type="PANTHER" id="PTHR33258:SF1">
    <property type="entry name" value="TRANSPOSASE INSL FOR INSERTION SEQUENCE ELEMENT IS186A-RELATED"/>
    <property type="match status" value="1"/>
</dbReference>
<protein>
    <submittedName>
        <fullName evidence="2">Transposase family protein</fullName>
    </submittedName>
</protein>
<dbReference type="InterPro" id="IPR002559">
    <property type="entry name" value="Transposase_11"/>
</dbReference>
<sequence length="90" mass="10089">MKGNADPLITGVYNTCRGNSIDVVGKHLSEVLPKLKRQITDITQDVLGPEDVAKLYGARWEIELIFKELKSRYALDVVNTKNAQIVEAYI</sequence>
<reference evidence="2 3" key="1">
    <citation type="journal article" date="2013" name="Nature">
        <title>Anaerobic oxidation of methane coupled to nitrate reduction in a novel archaeal lineage.</title>
        <authorList>
            <person name="Haroon M.F."/>
            <person name="Hu S."/>
            <person name="Shi Y."/>
            <person name="Imelfort M."/>
            <person name="Keller J."/>
            <person name="Hugenholtz P."/>
            <person name="Yuan Z."/>
            <person name="Tyson G.W."/>
        </authorList>
    </citation>
    <scope>NUCLEOTIDE SEQUENCE [LARGE SCALE GENOMIC DNA]</scope>
    <source>
        <strain evidence="2 3">ANME-2d</strain>
    </source>
</reference>
<dbReference type="EMBL" id="JMIY01000003">
    <property type="protein sequence ID" value="KCZ72159.1"/>
    <property type="molecule type" value="Genomic_DNA"/>
</dbReference>
<comment type="caution">
    <text evidence="2">The sequence shown here is derived from an EMBL/GenBank/DDBJ whole genome shotgun (WGS) entry which is preliminary data.</text>
</comment>
<feature type="domain" description="Transposase IS4-like" evidence="1">
    <location>
        <begin position="34"/>
        <end position="88"/>
    </location>
</feature>
<accession>A0A062V8S0</accession>
<proteinExistence type="predicted"/>
<dbReference type="GO" id="GO:0003677">
    <property type="term" value="F:DNA binding"/>
    <property type="evidence" value="ECO:0007669"/>
    <property type="project" value="InterPro"/>
</dbReference>
<name>A0A062V8S0_9EURY</name>
<dbReference type="OrthoDB" id="132076at2157"/>
<keyword evidence="3" id="KW-1185">Reference proteome</keyword>
<dbReference type="Proteomes" id="UP000027153">
    <property type="component" value="Unassembled WGS sequence"/>
</dbReference>
<dbReference type="AlphaFoldDB" id="A0A062V8S0"/>